<sequence length="196" mass="21880">MANGTISMEDGRGSMALDSNEVRRKQKIHPNPLSNTQNHQPKLTNPRSSTSGDLGIPQQFLSNVSQSRPMVQDSVPSSSQYGLGPISPKSPNKSTPARKLQQALFEESLQLEAKERIGSLPSEAFGLENPLPRQSNFKPKPGQNQSKPKPKNWASLLQSQSPFMDMKLDFFLDLQRKKEAVVEIDIKLMEVGKWNR</sequence>
<gene>
    <name evidence="1" type="ORF">RHMOL_Rhmol04G0157700</name>
</gene>
<accession>A0ACC0P2Q2</accession>
<comment type="caution">
    <text evidence="1">The sequence shown here is derived from an EMBL/GenBank/DDBJ whole genome shotgun (WGS) entry which is preliminary data.</text>
</comment>
<keyword evidence="2" id="KW-1185">Reference proteome</keyword>
<evidence type="ECO:0000313" key="1">
    <source>
        <dbReference type="EMBL" id="KAI8559247.1"/>
    </source>
</evidence>
<evidence type="ECO:0000313" key="2">
    <source>
        <dbReference type="Proteomes" id="UP001062846"/>
    </source>
</evidence>
<dbReference type="EMBL" id="CM046391">
    <property type="protein sequence ID" value="KAI8559247.1"/>
    <property type="molecule type" value="Genomic_DNA"/>
</dbReference>
<reference evidence="1" key="1">
    <citation type="submission" date="2022-02" db="EMBL/GenBank/DDBJ databases">
        <title>Plant Genome Project.</title>
        <authorList>
            <person name="Zhang R.-G."/>
        </authorList>
    </citation>
    <scope>NUCLEOTIDE SEQUENCE</scope>
    <source>
        <strain evidence="1">AT1</strain>
    </source>
</reference>
<dbReference type="Proteomes" id="UP001062846">
    <property type="component" value="Chromosome 4"/>
</dbReference>
<protein>
    <submittedName>
        <fullName evidence="1">Uncharacterized protein</fullName>
    </submittedName>
</protein>
<name>A0ACC0P2Q2_RHOML</name>
<proteinExistence type="predicted"/>
<organism evidence="1 2">
    <name type="scientific">Rhododendron molle</name>
    <name type="common">Chinese azalea</name>
    <name type="synonym">Azalea mollis</name>
    <dbReference type="NCBI Taxonomy" id="49168"/>
    <lineage>
        <taxon>Eukaryota</taxon>
        <taxon>Viridiplantae</taxon>
        <taxon>Streptophyta</taxon>
        <taxon>Embryophyta</taxon>
        <taxon>Tracheophyta</taxon>
        <taxon>Spermatophyta</taxon>
        <taxon>Magnoliopsida</taxon>
        <taxon>eudicotyledons</taxon>
        <taxon>Gunneridae</taxon>
        <taxon>Pentapetalae</taxon>
        <taxon>asterids</taxon>
        <taxon>Ericales</taxon>
        <taxon>Ericaceae</taxon>
        <taxon>Ericoideae</taxon>
        <taxon>Rhodoreae</taxon>
        <taxon>Rhododendron</taxon>
    </lineage>
</organism>